<gene>
    <name evidence="1" type="ORF">SAMN05421783_1547</name>
</gene>
<accession>A0A1H3DQF6</accession>
<dbReference type="STRING" id="1058.SAMN05421783_1547"/>
<evidence type="ECO:0000313" key="2">
    <source>
        <dbReference type="Proteomes" id="UP000198816"/>
    </source>
</evidence>
<sequence>MELRTALSLEIGQLHHPVVTSYQLGCLVFKLYRAKVYRGEPLKGIKKDVPARADFKRLLSSLVQDGILHNSKAVPNSEVYAVLGRAAAGAEDIACCVDPFCYVSHLSAMAYHGFTDRLPKLLFLTTPPSTRWGILAVERMQKDLGSEGYALYREASLPLLRRLRLAKIHRKTVNSHSSVHCNPGAYVNVQERSLRVSTIGRTFLDMIREPDLCGGIYHVLEVYADHAGRYLRQIVDTVDRHGNKIEKVRVGYLLDERLGLPHPTIETWRALAQRGGSQKLYPKAPYSPNFSEKWCLSLNIEETDDTAAEE</sequence>
<dbReference type="EMBL" id="FNNZ01000054">
    <property type="protein sequence ID" value="SDX67914.1"/>
    <property type="molecule type" value="Genomic_DNA"/>
</dbReference>
<name>A0A1H3DQF6_THIRO</name>
<proteinExistence type="predicted"/>
<dbReference type="OrthoDB" id="9125124at2"/>
<evidence type="ECO:0000313" key="1">
    <source>
        <dbReference type="EMBL" id="SDX67914.1"/>
    </source>
</evidence>
<organism evidence="1 2">
    <name type="scientific">Thiocapsa roseopersicina</name>
    <dbReference type="NCBI Taxonomy" id="1058"/>
    <lineage>
        <taxon>Bacteria</taxon>
        <taxon>Pseudomonadati</taxon>
        <taxon>Pseudomonadota</taxon>
        <taxon>Gammaproteobacteria</taxon>
        <taxon>Chromatiales</taxon>
        <taxon>Chromatiaceae</taxon>
        <taxon>Thiocapsa</taxon>
    </lineage>
</organism>
<reference evidence="2" key="1">
    <citation type="submission" date="2016-10" db="EMBL/GenBank/DDBJ databases">
        <authorList>
            <person name="Varghese N."/>
            <person name="Submissions S."/>
        </authorList>
    </citation>
    <scope>NUCLEOTIDE SEQUENCE [LARGE SCALE GENOMIC DNA]</scope>
    <source>
        <strain evidence="2">DSM 217</strain>
    </source>
</reference>
<dbReference type="Proteomes" id="UP000198816">
    <property type="component" value="Unassembled WGS sequence"/>
</dbReference>
<dbReference type="AlphaFoldDB" id="A0A1H3DQF6"/>
<keyword evidence="2" id="KW-1185">Reference proteome</keyword>
<protein>
    <recommendedName>
        <fullName evidence="3">AbiEi antitoxin C-terminal domain-containing protein</fullName>
    </recommendedName>
</protein>
<dbReference type="RefSeq" id="WP_093038548.1">
    <property type="nucleotide sequence ID" value="NZ_FNNZ01000054.1"/>
</dbReference>
<evidence type="ECO:0008006" key="3">
    <source>
        <dbReference type="Google" id="ProtNLM"/>
    </source>
</evidence>